<protein>
    <submittedName>
        <fullName evidence="3">Deoxyguanosine kinase</fullName>
    </submittedName>
</protein>
<dbReference type="Gene3D" id="3.40.50.300">
    <property type="entry name" value="P-loop containing nucleotide triphosphate hydrolases"/>
    <property type="match status" value="1"/>
</dbReference>
<dbReference type="Pfam" id="PF01712">
    <property type="entry name" value="dNK"/>
    <property type="match status" value="1"/>
</dbReference>
<evidence type="ECO:0000313" key="3">
    <source>
        <dbReference type="EMBL" id="KRM28572.1"/>
    </source>
</evidence>
<dbReference type="GO" id="GO:0016301">
    <property type="term" value="F:kinase activity"/>
    <property type="evidence" value="ECO:0007669"/>
    <property type="project" value="UniProtKB-KW"/>
</dbReference>
<dbReference type="Proteomes" id="UP000051217">
    <property type="component" value="Unassembled WGS sequence"/>
</dbReference>
<reference evidence="3 4" key="1">
    <citation type="journal article" date="2015" name="Genome Announc.">
        <title>Expanding the biotechnology potential of lactobacilli through comparative genomics of 213 strains and associated genera.</title>
        <authorList>
            <person name="Sun Z."/>
            <person name="Harris H.M."/>
            <person name="McCann A."/>
            <person name="Guo C."/>
            <person name="Argimon S."/>
            <person name="Zhang W."/>
            <person name="Yang X."/>
            <person name="Jeffery I.B."/>
            <person name="Cooney J.C."/>
            <person name="Kagawa T.F."/>
            <person name="Liu W."/>
            <person name="Song Y."/>
            <person name="Salvetti E."/>
            <person name="Wrobel A."/>
            <person name="Rasinkangas P."/>
            <person name="Parkhill J."/>
            <person name="Rea M.C."/>
            <person name="O'Sullivan O."/>
            <person name="Ritari J."/>
            <person name="Douillard F.P."/>
            <person name="Paul Ross R."/>
            <person name="Yang R."/>
            <person name="Briner A.E."/>
            <person name="Felis G.E."/>
            <person name="de Vos W.M."/>
            <person name="Barrangou R."/>
            <person name="Klaenhammer T.R."/>
            <person name="Caufield P.W."/>
            <person name="Cui Y."/>
            <person name="Zhang H."/>
            <person name="O'Toole P.W."/>
        </authorList>
    </citation>
    <scope>NUCLEOTIDE SEQUENCE [LARGE SCALE GENOMIC DNA]</scope>
    <source>
        <strain evidence="3 4">DSM 15836</strain>
    </source>
</reference>
<evidence type="ECO:0000313" key="4">
    <source>
        <dbReference type="Proteomes" id="UP000051217"/>
    </source>
</evidence>
<evidence type="ECO:0000256" key="1">
    <source>
        <dbReference type="ARBA" id="ARBA00007420"/>
    </source>
</evidence>
<keyword evidence="3" id="KW-0418">Kinase</keyword>
<dbReference type="PANTHER" id="PTHR10513">
    <property type="entry name" value="DEOXYNUCLEOSIDE KINASE"/>
    <property type="match status" value="1"/>
</dbReference>
<evidence type="ECO:0000259" key="2">
    <source>
        <dbReference type="Pfam" id="PF01712"/>
    </source>
</evidence>
<dbReference type="InterPro" id="IPR031314">
    <property type="entry name" value="DNK_dom"/>
</dbReference>
<proteinExistence type="inferred from homology"/>
<keyword evidence="4" id="KW-1185">Reference proteome</keyword>
<dbReference type="CDD" id="cd01673">
    <property type="entry name" value="dNK"/>
    <property type="match status" value="1"/>
</dbReference>
<dbReference type="InterPro" id="IPR050566">
    <property type="entry name" value="Deoxyribonucleoside_kinase"/>
</dbReference>
<keyword evidence="3" id="KW-0808">Transferase</keyword>
<comment type="caution">
    <text evidence="3">The sequence shown here is derived from an EMBL/GenBank/DDBJ whole genome shotgun (WGS) entry which is preliminary data.</text>
</comment>
<dbReference type="PIRSF" id="PIRSF000705">
    <property type="entry name" value="DNK"/>
    <property type="match status" value="1"/>
</dbReference>
<organism evidence="3 4">
    <name type="scientific">Ligilactobacillus acidipiscis DSM 15836</name>
    <dbReference type="NCBI Taxonomy" id="1423716"/>
    <lineage>
        <taxon>Bacteria</taxon>
        <taxon>Bacillati</taxon>
        <taxon>Bacillota</taxon>
        <taxon>Bacilli</taxon>
        <taxon>Lactobacillales</taxon>
        <taxon>Lactobacillaceae</taxon>
        <taxon>Ligilactobacillus</taxon>
    </lineage>
</organism>
<accession>A0ABR5PL77</accession>
<feature type="domain" description="Deoxynucleoside kinase" evidence="2">
    <location>
        <begin position="42"/>
        <end position="262"/>
    </location>
</feature>
<dbReference type="EMBL" id="AZFI01000049">
    <property type="protein sequence ID" value="KRM28572.1"/>
    <property type="molecule type" value="Genomic_DNA"/>
</dbReference>
<dbReference type="SUPFAM" id="SSF52540">
    <property type="entry name" value="P-loop containing nucleoside triphosphate hydrolases"/>
    <property type="match status" value="1"/>
</dbReference>
<dbReference type="PANTHER" id="PTHR10513:SF35">
    <property type="entry name" value="DEOXYADENOSINE KINASE"/>
    <property type="match status" value="1"/>
</dbReference>
<gene>
    <name evidence="3" type="ORF">FC65_GL001670</name>
</gene>
<name>A0ABR5PL77_9LACO</name>
<dbReference type="InterPro" id="IPR027417">
    <property type="entry name" value="P-loop_NTPase"/>
</dbReference>
<dbReference type="InterPro" id="IPR002624">
    <property type="entry name" value="DCK/DGK"/>
</dbReference>
<sequence length="281" mass="32740">MNYHMNGRTNEKQFLLITSHHQQINWYLFLRTFYKRSCPSLITLAGIIGSGKSSLTEILAQELGTRPFYEPVEDNPVLPLFYQGNEIAAKRRAAGEKNVSNPYAYLLQTFFLNRRFKMIKEAKKGSNNILDRSIYEDAMFMKMNTAMGNATEIEYSIYKELLANMLSELQYVSDDPTEDLMVMINVSYDTMIKRIKKRGREFEQVETDPSLVSYYHNLLDYYSDWANSYDISPFLLIDGDKYDFVENPADRNLVLDLIEEKLVALNKLSPARYSKLKQKRS</sequence>
<comment type="similarity">
    <text evidence="1">Belongs to the DCK/DGK family.</text>
</comment>